<evidence type="ECO:0000313" key="4">
    <source>
        <dbReference type="EMBL" id="CAJ32333.1"/>
    </source>
</evidence>
<protein>
    <submittedName>
        <fullName evidence="4">Rep protein</fullName>
    </submittedName>
</protein>
<dbReference type="EMBL" id="AM087403">
    <property type="protein sequence ID" value="CAJ32333.1"/>
    <property type="molecule type" value="Genomic_DNA"/>
</dbReference>
<evidence type="ECO:0000256" key="1">
    <source>
        <dbReference type="ARBA" id="ARBA00008909"/>
    </source>
</evidence>
<evidence type="ECO:0000256" key="2">
    <source>
        <dbReference type="ARBA" id="ARBA00022705"/>
    </source>
</evidence>
<accession>Q3LAI8</accession>
<comment type="similarity">
    <text evidence="1">Belongs to the Gram-positive plasmids replication protein type 1 family.</text>
</comment>
<name>Q3LAI8_STRVZ</name>
<sequence>MQVSGLRRDGETDNPDTGTLKRDAAPDAPAYTRTARGLPLDPEELAARDAAFELREALREVSGLDRLDKCGLSVLAGGVTPVLRNGRDGYAGVVTCGSVHVCPCCATSIRRVRQDELDQVGTFWECQSCGLVMMTLTMRHYDRDALADLAELQREAWKRAFGQNAGRDWRDAKKAFGVRGYVRAWEVTHGANGWHCHYHVLLFLARPLTSGRVQELQHIAFGAWSTALVAGGARMPVEVSEKDGKPVAVRIDAPDRGESGKLARYLMKGQDGKTKWGVAAELTRQDVKQGQGGHRTPFEIARAAVAGDEKSLRLWQEFVVTATGIRSLYWSNGLRKLLADMGFELDDRTDGKVAAEEAAAGKPLACIPSATWYRHIARHKGRALALLHAAEKGGVRAIRALVESWGLTWGLDVLEAEAIPAGADPTADEILRRIERETVAARMAVWRDELDRQDRAARASRVVRHSAEAWEARADAAKEVYEEADAEAVRRAETGEAPDNLFEHIHRVRRRTAAARN</sequence>
<geneLocation type="plasmid" evidence="4">
    <name>pSVH1</name>
</geneLocation>
<proteinExistence type="inferred from homology"/>
<reference evidence="4" key="1">
    <citation type="journal article" date="2006" name="Plasmid">
        <title>Modular architecture of the conjugative plasmid pSVH1 from Streptomyces venezuelae.</title>
        <authorList>
            <person name="Reuther J."/>
            <person name="Wohlleben W."/>
            <person name="Muth G."/>
        </authorList>
    </citation>
    <scope>NUCLEOTIDE SEQUENCE [LARGE SCALE GENOMIC DNA]</scope>
    <source>
        <strain evidence="4">ETH14630</strain>
        <plasmid evidence="4">pSVH1</plasmid>
    </source>
</reference>
<dbReference type="Pfam" id="PF01446">
    <property type="entry name" value="Rep_1"/>
    <property type="match status" value="1"/>
</dbReference>
<feature type="compositionally biased region" description="Basic and acidic residues" evidence="3">
    <location>
        <begin position="1"/>
        <end position="11"/>
    </location>
</feature>
<feature type="region of interest" description="Disordered" evidence="3">
    <location>
        <begin position="1"/>
        <end position="39"/>
    </location>
</feature>
<dbReference type="AlphaFoldDB" id="Q3LAI8"/>
<keyword evidence="2" id="KW-0235">DNA replication</keyword>
<dbReference type="GO" id="GO:0003677">
    <property type="term" value="F:DNA binding"/>
    <property type="evidence" value="ECO:0007669"/>
    <property type="project" value="InterPro"/>
</dbReference>
<dbReference type="GO" id="GO:0006260">
    <property type="term" value="P:DNA replication"/>
    <property type="evidence" value="ECO:0007669"/>
    <property type="project" value="UniProtKB-KW"/>
</dbReference>
<keyword evidence="4" id="KW-0614">Plasmid</keyword>
<evidence type="ECO:0000256" key="3">
    <source>
        <dbReference type="SAM" id="MobiDB-lite"/>
    </source>
</evidence>
<gene>
    <name evidence="4" type="primary">rep</name>
</gene>
<dbReference type="InterPro" id="IPR000989">
    <property type="entry name" value="Rep"/>
</dbReference>
<organism evidence="4">
    <name type="scientific">Streptomyces venezuelae</name>
    <dbReference type="NCBI Taxonomy" id="54571"/>
    <lineage>
        <taxon>Bacteria</taxon>
        <taxon>Bacillati</taxon>
        <taxon>Actinomycetota</taxon>
        <taxon>Actinomycetes</taxon>
        <taxon>Kitasatosporales</taxon>
        <taxon>Streptomycetaceae</taxon>
        <taxon>Streptomyces</taxon>
    </lineage>
</organism>